<keyword evidence="4" id="KW-0653">Protein transport</keyword>
<evidence type="ECO:0000256" key="1">
    <source>
        <dbReference type="ARBA" id="ARBA00004370"/>
    </source>
</evidence>
<comment type="subcellular location">
    <subcellularLocation>
        <location evidence="1">Membrane</location>
    </subcellularLocation>
</comment>
<dbReference type="Gene3D" id="1.20.5.1030">
    <property type="entry name" value="Preprotein translocase secy subunit"/>
    <property type="match status" value="1"/>
</dbReference>
<proteinExistence type="predicted"/>
<dbReference type="InterPro" id="IPR038379">
    <property type="entry name" value="SecE_sf"/>
</dbReference>
<dbReference type="NCBIfam" id="TIGR00964">
    <property type="entry name" value="secE_bact"/>
    <property type="match status" value="1"/>
</dbReference>
<dbReference type="Proteomes" id="UP000250218">
    <property type="component" value="Chromosome"/>
</dbReference>
<dbReference type="GO" id="GO:0016020">
    <property type="term" value="C:membrane"/>
    <property type="evidence" value="ECO:0007669"/>
    <property type="project" value="UniProtKB-SubCell"/>
</dbReference>
<dbReference type="RefSeq" id="WP_033178642.1">
    <property type="nucleotide sequence ID" value="NZ_CP030140.1"/>
</dbReference>
<evidence type="ECO:0000256" key="4">
    <source>
        <dbReference type="ARBA" id="ARBA00022927"/>
    </source>
</evidence>
<feature type="transmembrane region" description="Helical" evidence="8">
    <location>
        <begin position="41"/>
        <end position="66"/>
    </location>
</feature>
<dbReference type="EMBL" id="CP030140">
    <property type="protein sequence ID" value="AWX69533.1"/>
    <property type="molecule type" value="Genomic_DNA"/>
</dbReference>
<evidence type="ECO:0000256" key="5">
    <source>
        <dbReference type="ARBA" id="ARBA00022989"/>
    </source>
</evidence>
<dbReference type="InterPro" id="IPR001901">
    <property type="entry name" value="Translocase_SecE/Sec61-g"/>
</dbReference>
<name>A0A2Z4ND78_9BACT</name>
<keyword evidence="7 8" id="KW-0472">Membrane</keyword>
<evidence type="ECO:0000256" key="2">
    <source>
        <dbReference type="ARBA" id="ARBA00022448"/>
    </source>
</evidence>
<keyword evidence="5 8" id="KW-1133">Transmembrane helix</keyword>
<sequence>MSEEIKFNVEESAKSKTNKESTMKNFAKEVKRIRWPKTKKVWKWFGITIVFLVVLAVFCFLITLGFTSLWNVIGIKA</sequence>
<dbReference type="GO" id="GO:0008320">
    <property type="term" value="F:protein transmembrane transporter activity"/>
    <property type="evidence" value="ECO:0007669"/>
    <property type="project" value="InterPro"/>
</dbReference>
<dbReference type="GO" id="GO:0006886">
    <property type="term" value="P:intracellular protein transport"/>
    <property type="evidence" value="ECO:0007669"/>
    <property type="project" value="InterPro"/>
</dbReference>
<protein>
    <submittedName>
        <fullName evidence="9">Preprotein translocase subunit SecE</fullName>
    </submittedName>
</protein>
<accession>A0A2Z4ND78</accession>
<gene>
    <name evidence="9" type="primary">secE</name>
    <name evidence="9" type="ORF">DP065_02090</name>
</gene>
<evidence type="ECO:0000313" key="9">
    <source>
        <dbReference type="EMBL" id="AWX69533.1"/>
    </source>
</evidence>
<dbReference type="KEGG" id="mane:DP065_02090"/>
<keyword evidence="10" id="KW-1185">Reference proteome</keyword>
<reference evidence="10" key="1">
    <citation type="submission" date="2018-06" db="EMBL/GenBank/DDBJ databases">
        <title>Complete genome sequences of Mycoplasma anatis, M. anseris and M. cloacale type strains.</title>
        <authorList>
            <person name="Grozner D."/>
            <person name="Forro B."/>
            <person name="Sulyok K.M."/>
            <person name="Marton S."/>
            <person name="Kreizinger Z."/>
            <person name="Banyai K."/>
            <person name="Gyuranecz M."/>
        </authorList>
    </citation>
    <scope>NUCLEOTIDE SEQUENCE [LARGE SCALE GENOMIC DNA]</scope>
    <source>
        <strain evidence="10">ATCC 49234</strain>
    </source>
</reference>
<keyword evidence="3 8" id="KW-0812">Transmembrane</keyword>
<dbReference type="GO" id="GO:0009306">
    <property type="term" value="P:protein secretion"/>
    <property type="evidence" value="ECO:0007669"/>
    <property type="project" value="InterPro"/>
</dbReference>
<evidence type="ECO:0000256" key="6">
    <source>
        <dbReference type="ARBA" id="ARBA00023010"/>
    </source>
</evidence>
<evidence type="ECO:0000256" key="7">
    <source>
        <dbReference type="ARBA" id="ARBA00023136"/>
    </source>
</evidence>
<keyword evidence="2" id="KW-0813">Transport</keyword>
<evidence type="ECO:0000313" key="10">
    <source>
        <dbReference type="Proteomes" id="UP000250218"/>
    </source>
</evidence>
<dbReference type="AlphaFoldDB" id="A0A2Z4ND78"/>
<evidence type="ECO:0000256" key="3">
    <source>
        <dbReference type="ARBA" id="ARBA00022692"/>
    </source>
</evidence>
<organism evidence="9 10">
    <name type="scientific">[Mycoplasma] anseris</name>
    <dbReference type="NCBI Taxonomy" id="92400"/>
    <lineage>
        <taxon>Bacteria</taxon>
        <taxon>Bacillati</taxon>
        <taxon>Mycoplasmatota</taxon>
        <taxon>Mycoplasmoidales</taxon>
        <taxon>Metamycoplasmataceae</taxon>
        <taxon>Metamycoplasma</taxon>
    </lineage>
</organism>
<dbReference type="InterPro" id="IPR005807">
    <property type="entry name" value="SecE_bac"/>
</dbReference>
<evidence type="ECO:0000256" key="8">
    <source>
        <dbReference type="SAM" id="Phobius"/>
    </source>
</evidence>
<dbReference type="GO" id="GO:0006605">
    <property type="term" value="P:protein targeting"/>
    <property type="evidence" value="ECO:0007669"/>
    <property type="project" value="InterPro"/>
</dbReference>
<keyword evidence="6" id="KW-0811">Translocation</keyword>
<dbReference type="Pfam" id="PF00584">
    <property type="entry name" value="SecE"/>
    <property type="match status" value="1"/>
</dbReference>